<sequence>MHAPLPPPLTPTKLINEEEDKFAEWDRSGGATSTRQIARWELGNYVLPAEEEDQRGFKQGDVRKDCT</sequence>
<dbReference type="Proteomes" id="UP000005237">
    <property type="component" value="Unassembled WGS sequence"/>
</dbReference>
<evidence type="ECO:0000313" key="2">
    <source>
        <dbReference type="Proteomes" id="UP000005237"/>
    </source>
</evidence>
<dbReference type="EnsemblMetazoa" id="CJA38626.1">
    <property type="protein sequence ID" value="CJA38626.1"/>
    <property type="gene ID" value="WBGene00214473"/>
</dbReference>
<proteinExistence type="predicted"/>
<name>A0A8R1EQ33_CAEJA</name>
<keyword evidence="2" id="KW-1185">Reference proteome</keyword>
<dbReference type="AlphaFoldDB" id="A0A8R1EQ33"/>
<organism evidence="1 2">
    <name type="scientific">Caenorhabditis japonica</name>
    <dbReference type="NCBI Taxonomy" id="281687"/>
    <lineage>
        <taxon>Eukaryota</taxon>
        <taxon>Metazoa</taxon>
        <taxon>Ecdysozoa</taxon>
        <taxon>Nematoda</taxon>
        <taxon>Chromadorea</taxon>
        <taxon>Rhabditida</taxon>
        <taxon>Rhabditina</taxon>
        <taxon>Rhabditomorpha</taxon>
        <taxon>Rhabditoidea</taxon>
        <taxon>Rhabditidae</taxon>
        <taxon>Peloderinae</taxon>
        <taxon>Caenorhabditis</taxon>
    </lineage>
</organism>
<reference evidence="1" key="2">
    <citation type="submission" date="2022-06" db="UniProtKB">
        <authorList>
            <consortium name="EnsemblMetazoa"/>
        </authorList>
    </citation>
    <scope>IDENTIFICATION</scope>
    <source>
        <strain evidence="1">DF5081</strain>
    </source>
</reference>
<reference evidence="2" key="1">
    <citation type="submission" date="2010-08" db="EMBL/GenBank/DDBJ databases">
        <authorList>
            <consortium name="Caenorhabditis japonica Sequencing Consortium"/>
            <person name="Wilson R.K."/>
        </authorList>
    </citation>
    <scope>NUCLEOTIDE SEQUENCE [LARGE SCALE GENOMIC DNA]</scope>
    <source>
        <strain evidence="2">DF5081</strain>
    </source>
</reference>
<evidence type="ECO:0000313" key="1">
    <source>
        <dbReference type="EnsemblMetazoa" id="CJA38626.1"/>
    </source>
</evidence>
<accession>A0A8R1EQ33</accession>
<protein>
    <submittedName>
        <fullName evidence="1">Uncharacterized protein</fullName>
    </submittedName>
</protein>